<comment type="cofactor">
    <cofactor evidence="1">
        <name>Fe(2+)</name>
        <dbReference type="ChEBI" id="CHEBI:29033"/>
    </cofactor>
</comment>
<feature type="compositionally biased region" description="Polar residues" evidence="20">
    <location>
        <begin position="252"/>
        <end position="261"/>
    </location>
</feature>
<evidence type="ECO:0000256" key="20">
    <source>
        <dbReference type="SAM" id="MobiDB-lite"/>
    </source>
</evidence>
<dbReference type="InterPro" id="IPR019786">
    <property type="entry name" value="Zinc_finger_PHD-type_CS"/>
</dbReference>
<evidence type="ECO:0000256" key="14">
    <source>
        <dbReference type="ARBA" id="ARBA00023015"/>
    </source>
</evidence>
<dbReference type="GO" id="GO:0140680">
    <property type="term" value="F:histone H3K36me/H3K36me2 demethylase activity"/>
    <property type="evidence" value="ECO:0007669"/>
    <property type="project" value="UniProtKB-EC"/>
</dbReference>
<feature type="domain" description="JmjC" evidence="22">
    <location>
        <begin position="1441"/>
        <end position="1599"/>
    </location>
</feature>
<keyword evidence="11" id="KW-0223">Dioxygenase</keyword>
<evidence type="ECO:0000256" key="7">
    <source>
        <dbReference type="ARBA" id="ARBA00022723"/>
    </source>
</evidence>
<evidence type="ECO:0000313" key="24">
    <source>
        <dbReference type="Proteomes" id="UP000750711"/>
    </source>
</evidence>
<dbReference type="InterPro" id="IPR011011">
    <property type="entry name" value="Znf_FYVE_PHD"/>
</dbReference>
<feature type="region of interest" description="Disordered" evidence="20">
    <location>
        <begin position="2207"/>
        <end position="2288"/>
    </location>
</feature>
<evidence type="ECO:0000256" key="1">
    <source>
        <dbReference type="ARBA" id="ARBA00001954"/>
    </source>
</evidence>
<keyword evidence="24" id="KW-1185">Reference proteome</keyword>
<feature type="region of interest" description="Disordered" evidence="20">
    <location>
        <begin position="1"/>
        <end position="157"/>
    </location>
</feature>
<keyword evidence="15" id="KW-0804">Transcription</keyword>
<feature type="compositionally biased region" description="Basic and acidic residues" evidence="20">
    <location>
        <begin position="2401"/>
        <end position="2414"/>
    </location>
</feature>
<dbReference type="PROSITE" id="PS01359">
    <property type="entry name" value="ZF_PHD_1"/>
    <property type="match status" value="1"/>
</dbReference>
<keyword evidence="9" id="KW-0862">Zinc</keyword>
<feature type="compositionally biased region" description="Basic and acidic residues" evidence="20">
    <location>
        <begin position="2256"/>
        <end position="2284"/>
    </location>
</feature>
<feature type="compositionally biased region" description="Polar residues" evidence="20">
    <location>
        <begin position="484"/>
        <end position="527"/>
    </location>
</feature>
<evidence type="ECO:0000256" key="15">
    <source>
        <dbReference type="ARBA" id="ARBA00023163"/>
    </source>
</evidence>
<protein>
    <recommendedName>
        <fullName evidence="6">JmjC domain-containing histone demethylation protein 1</fullName>
        <ecNumber evidence="5">1.14.11.27</ecNumber>
    </recommendedName>
    <alternativeName>
        <fullName evidence="17">[Histone-H3]-lysine-36 demethylase 1</fullName>
    </alternativeName>
</protein>
<feature type="region of interest" description="Disordered" evidence="20">
    <location>
        <begin position="835"/>
        <end position="1056"/>
    </location>
</feature>
<feature type="compositionally biased region" description="Basic and acidic residues" evidence="20">
    <location>
        <begin position="925"/>
        <end position="936"/>
    </location>
</feature>
<dbReference type="PROSITE" id="PS50016">
    <property type="entry name" value="ZF_PHD_2"/>
    <property type="match status" value="1"/>
</dbReference>
<feature type="region of interest" description="Disordered" evidence="20">
    <location>
        <begin position="2155"/>
        <end position="2188"/>
    </location>
</feature>
<evidence type="ECO:0000256" key="3">
    <source>
        <dbReference type="ARBA" id="ARBA00004123"/>
    </source>
</evidence>
<comment type="subcellular location">
    <subcellularLocation>
        <location evidence="3">Nucleus</location>
    </subcellularLocation>
</comment>
<evidence type="ECO:0000256" key="10">
    <source>
        <dbReference type="ARBA" id="ARBA00022853"/>
    </source>
</evidence>
<dbReference type="SMART" id="SM00249">
    <property type="entry name" value="PHD"/>
    <property type="match status" value="1"/>
</dbReference>
<evidence type="ECO:0000313" key="23">
    <source>
        <dbReference type="EMBL" id="KAH0562513.1"/>
    </source>
</evidence>
<feature type="compositionally biased region" description="Basic and acidic residues" evidence="20">
    <location>
        <begin position="2358"/>
        <end position="2393"/>
    </location>
</feature>
<dbReference type="CDD" id="cd00067">
    <property type="entry name" value="GAL4"/>
    <property type="match status" value="1"/>
</dbReference>
<keyword evidence="14" id="KW-0805">Transcription regulation</keyword>
<dbReference type="GO" id="GO:0005634">
    <property type="term" value="C:nucleus"/>
    <property type="evidence" value="ECO:0007669"/>
    <property type="project" value="UniProtKB-SubCell"/>
</dbReference>
<comment type="caution">
    <text evidence="23">The sequence shown here is derived from an EMBL/GenBank/DDBJ whole genome shotgun (WGS) entry which is preliminary data.</text>
</comment>
<dbReference type="InterPro" id="IPR019787">
    <property type="entry name" value="Znf_PHD-finger"/>
</dbReference>
<comment type="function">
    <text evidence="2">Histone demethylase that specifically demethylates 'Lys-36' of histone H3, thereby playing a central role in histone code.</text>
</comment>
<evidence type="ECO:0000256" key="9">
    <source>
        <dbReference type="ARBA" id="ARBA00022833"/>
    </source>
</evidence>
<dbReference type="PROSITE" id="PS51184">
    <property type="entry name" value="JMJC"/>
    <property type="match status" value="1"/>
</dbReference>
<keyword evidence="13" id="KW-0408">Iron</keyword>
<dbReference type="InterPro" id="IPR050690">
    <property type="entry name" value="JHDM1_Histone_Demethylase"/>
</dbReference>
<dbReference type="Pfam" id="PF02373">
    <property type="entry name" value="JmjC"/>
    <property type="match status" value="1"/>
</dbReference>
<proteinExistence type="inferred from homology"/>
<feature type="compositionally biased region" description="Basic and acidic residues" evidence="20">
    <location>
        <begin position="1159"/>
        <end position="1180"/>
    </location>
</feature>
<feature type="compositionally biased region" description="Low complexity" evidence="20">
    <location>
        <begin position="226"/>
        <end position="238"/>
    </location>
</feature>
<gene>
    <name evidence="23" type="ORF">GP486_002797</name>
</gene>
<keyword evidence="8 19" id="KW-0863">Zinc-finger</keyword>
<evidence type="ECO:0000256" key="5">
    <source>
        <dbReference type="ARBA" id="ARBA00013246"/>
    </source>
</evidence>
<dbReference type="InterPro" id="IPR001965">
    <property type="entry name" value="Znf_PHD"/>
</dbReference>
<feature type="compositionally biased region" description="Polar residues" evidence="20">
    <location>
        <begin position="959"/>
        <end position="970"/>
    </location>
</feature>
<reference evidence="23" key="1">
    <citation type="submission" date="2021-03" db="EMBL/GenBank/DDBJ databases">
        <title>Comparative genomics and phylogenomic investigation of the class Geoglossomycetes provide insights into ecological specialization and systematics.</title>
        <authorList>
            <person name="Melie T."/>
            <person name="Pirro S."/>
            <person name="Miller A.N."/>
            <person name="Quandt A."/>
        </authorList>
    </citation>
    <scope>NUCLEOTIDE SEQUENCE</scope>
    <source>
        <strain evidence="23">CAQ_001_2017</strain>
    </source>
</reference>
<evidence type="ECO:0000256" key="6">
    <source>
        <dbReference type="ARBA" id="ARBA00015153"/>
    </source>
</evidence>
<feature type="region of interest" description="Disordered" evidence="20">
    <location>
        <begin position="1154"/>
        <end position="1183"/>
    </location>
</feature>
<evidence type="ECO:0000256" key="18">
    <source>
        <dbReference type="ARBA" id="ARBA00047915"/>
    </source>
</evidence>
<evidence type="ECO:0000256" key="16">
    <source>
        <dbReference type="ARBA" id="ARBA00023242"/>
    </source>
</evidence>
<feature type="compositionally biased region" description="Low complexity" evidence="20">
    <location>
        <begin position="872"/>
        <end position="901"/>
    </location>
</feature>
<evidence type="ECO:0000256" key="2">
    <source>
        <dbReference type="ARBA" id="ARBA00003909"/>
    </source>
</evidence>
<feature type="domain" description="PHD-type" evidence="21">
    <location>
        <begin position="1186"/>
        <end position="1246"/>
    </location>
</feature>
<feature type="compositionally biased region" description="Polar residues" evidence="20">
    <location>
        <begin position="2207"/>
        <end position="2240"/>
    </location>
</feature>
<feature type="compositionally biased region" description="Basic and acidic residues" evidence="20">
    <location>
        <begin position="239"/>
        <end position="251"/>
    </location>
</feature>
<dbReference type="EMBL" id="JAGHQM010000334">
    <property type="protein sequence ID" value="KAH0562513.1"/>
    <property type="molecule type" value="Genomic_DNA"/>
</dbReference>
<feature type="compositionally biased region" description="Basic and acidic residues" evidence="20">
    <location>
        <begin position="8"/>
        <end position="18"/>
    </location>
</feature>
<feature type="compositionally biased region" description="Basic and acidic residues" evidence="20">
    <location>
        <begin position="117"/>
        <end position="135"/>
    </location>
</feature>
<evidence type="ECO:0000256" key="17">
    <source>
        <dbReference type="ARBA" id="ARBA00031083"/>
    </source>
</evidence>
<dbReference type="PANTHER" id="PTHR23123">
    <property type="entry name" value="PHD/F-BOX CONTAINING PROTEIN"/>
    <property type="match status" value="1"/>
</dbReference>
<feature type="compositionally biased region" description="Polar residues" evidence="20">
    <location>
        <begin position="1915"/>
        <end position="1941"/>
    </location>
</feature>
<evidence type="ECO:0000256" key="12">
    <source>
        <dbReference type="ARBA" id="ARBA00023002"/>
    </source>
</evidence>
<accession>A0A9P8RRC2</accession>
<feature type="compositionally biased region" description="Basic residues" evidence="20">
    <location>
        <begin position="903"/>
        <end position="915"/>
    </location>
</feature>
<evidence type="ECO:0000256" key="19">
    <source>
        <dbReference type="PROSITE-ProRule" id="PRU00146"/>
    </source>
</evidence>
<dbReference type="CDD" id="cd15517">
    <property type="entry name" value="PHD_TCF19_like"/>
    <property type="match status" value="1"/>
</dbReference>
<evidence type="ECO:0000259" key="22">
    <source>
        <dbReference type="PROSITE" id="PS51184"/>
    </source>
</evidence>
<feature type="region of interest" description="Disordered" evidence="20">
    <location>
        <begin position="482"/>
        <end position="527"/>
    </location>
</feature>
<dbReference type="Gene3D" id="2.60.120.650">
    <property type="entry name" value="Cupin"/>
    <property type="match status" value="2"/>
</dbReference>
<dbReference type="SUPFAM" id="SSF51197">
    <property type="entry name" value="Clavaminate synthase-like"/>
    <property type="match status" value="1"/>
</dbReference>
<feature type="compositionally biased region" description="Basic and acidic residues" evidence="20">
    <location>
        <begin position="628"/>
        <end position="637"/>
    </location>
</feature>
<feature type="compositionally biased region" description="Basic and acidic residues" evidence="20">
    <location>
        <begin position="2454"/>
        <end position="2490"/>
    </location>
</feature>
<keyword evidence="16" id="KW-0539">Nucleus</keyword>
<evidence type="ECO:0000259" key="21">
    <source>
        <dbReference type="PROSITE" id="PS50016"/>
    </source>
</evidence>
<dbReference type="Pfam" id="PF00628">
    <property type="entry name" value="PHD"/>
    <property type="match status" value="1"/>
</dbReference>
<dbReference type="EC" id="1.14.11.27" evidence="5"/>
<keyword evidence="10" id="KW-0156">Chromatin regulator</keyword>
<feature type="region of interest" description="Disordered" evidence="20">
    <location>
        <begin position="394"/>
        <end position="432"/>
    </location>
</feature>
<feature type="compositionally biased region" description="Polar residues" evidence="20">
    <location>
        <begin position="39"/>
        <end position="49"/>
    </location>
</feature>
<feature type="compositionally biased region" description="Polar residues" evidence="20">
    <location>
        <begin position="1096"/>
        <end position="1114"/>
    </location>
</feature>
<organism evidence="23 24">
    <name type="scientific">Trichoglossum hirsutum</name>
    <dbReference type="NCBI Taxonomy" id="265104"/>
    <lineage>
        <taxon>Eukaryota</taxon>
        <taxon>Fungi</taxon>
        <taxon>Dikarya</taxon>
        <taxon>Ascomycota</taxon>
        <taxon>Pezizomycotina</taxon>
        <taxon>Geoglossomycetes</taxon>
        <taxon>Geoglossales</taxon>
        <taxon>Geoglossaceae</taxon>
        <taxon>Trichoglossum</taxon>
    </lineage>
</organism>
<feature type="compositionally biased region" description="Low complexity" evidence="20">
    <location>
        <begin position="2497"/>
        <end position="2515"/>
    </location>
</feature>
<dbReference type="InterPro" id="IPR003347">
    <property type="entry name" value="JmjC_dom"/>
</dbReference>
<keyword evidence="12" id="KW-0560">Oxidoreductase</keyword>
<name>A0A9P8RRC2_9PEZI</name>
<evidence type="ECO:0000256" key="4">
    <source>
        <dbReference type="ARBA" id="ARBA00008037"/>
    </source>
</evidence>
<feature type="region of interest" description="Disordered" evidence="20">
    <location>
        <begin position="1075"/>
        <end position="1131"/>
    </location>
</feature>
<dbReference type="GO" id="GO:0008270">
    <property type="term" value="F:zinc ion binding"/>
    <property type="evidence" value="ECO:0007669"/>
    <property type="project" value="UniProtKB-KW"/>
</dbReference>
<feature type="compositionally biased region" description="Low complexity" evidence="20">
    <location>
        <begin position="1958"/>
        <end position="1972"/>
    </location>
</feature>
<dbReference type="GO" id="GO:0000981">
    <property type="term" value="F:DNA-binding transcription factor activity, RNA polymerase II-specific"/>
    <property type="evidence" value="ECO:0007669"/>
    <property type="project" value="InterPro"/>
</dbReference>
<dbReference type="SUPFAM" id="SSF57903">
    <property type="entry name" value="FYVE/PHD zinc finger"/>
    <property type="match status" value="1"/>
</dbReference>
<feature type="region of interest" description="Disordered" evidence="20">
    <location>
        <begin position="2324"/>
        <end position="2414"/>
    </location>
</feature>
<evidence type="ECO:0000256" key="11">
    <source>
        <dbReference type="ARBA" id="ARBA00022964"/>
    </source>
</evidence>
<evidence type="ECO:0000256" key="8">
    <source>
        <dbReference type="ARBA" id="ARBA00022771"/>
    </source>
</evidence>
<sequence length="2692" mass="294017">MAKSTSTRFKDLRGRPLDYRTPSPPPRSAIEDIPPLTPPTQGIFNTSFIRTKLNGRAKRGVDDSYKGMNYRTPSPPPRSAIEAISPLTPVRSTADAITSETKTKDRRITQSAKGRQNGHDGREELERRSVRDRSRWNSRGGDETEGEDEPYSMSKDDGGALAVANSFGVDYHTSSRSTHQFSSAMDAIATIAMATSPTFGPQSHQLPSAFLQSHYHSQYPTSQFLQPSQQHSSPAQAWSEERPAKRVRSDNPSEVSAQENQRLQISYNSPVWNQSYTQQTAWNSGPGPTTPQRRQTNVTNSDAELLLNVGRVAVFGRPPAPRLMRQPEPNENGRLDMAYVGQLGNAAANRAETNSSFRNVNKYAESGSAIHHRSGTVNASGANSVLHAVIGNEARGPNGAAAPSTAQNTSIKSREEQNTPNRPISKDPLEIDRANSTTGSLWTIADRLPANDGLASDLSREQPGWRPQWPSRVFDAEKKHLETSPRNQGATQKSRSNQNSSPTPVANDQLALQESSPRQVKVNGNNSELVEVSPKLERRNAVPMPLILDDCTINGAETNKVEAMPLPRESGVLGDGGNPLAELAPLRPENSVMDDVRKTPLPLAQEHGLVDDVEMASTETTFLPPGHHVKDDVRRPSADAASSPQERDTINDVRMTPTKAASSPQEQDKIVSTETTSAGAVTLPQENDIEIASAKALPLSEEHDTMDIVETTSSGAVPWGRGATFTAEGTTSGALPLPQEHRIGNGGESAIDEAHSGGVEQKGSVDMIAEGHVRDEMSQKPTRDSEPDREVAARLVSSTEGGIALETRVEANHGGLVDGSQGFIQELREYVKRSTGESVGAQGTKSPAAGATPAPGPPECGDVTVGGQVDVAESASQQAAPANASHMVRGESQSSESRGSGKQVRRGWPKGKPRGPRSSWPGVIKAKEGVRLDDKPGSSGRANRSAGRKENQNEGPIGSQHSAQMKSQAAITKPGSTEDAQRETPGADPRRRAEDPNDIDSNVSADTRSHDVPAEYPRSPSKDMLFPSSKAFTETLSRDGSLPPLRQHIQENINPPIPASFQVPAVALLNNARASPQTAVTMSPPGAPDSDDVQRPLTSTSVPTLDQTPVYQQSLHHRSSVPDEPTDGPKVIASKGENREVEYGDVPTLAKALSAPSEHGQDFIDRNSDAKGKAPGREDANTEAEQSVCAGCSMLPNSLGGDSYLETISWIKCDGCKRWFHYACAGFTEKEVKSVDKFSCPTCWDKCGPTTFVRKSSRAHTSIDYAGLHEGVVKTSEESLDHPYVKPIKDGTIKFLPESFLRMTPEVATREYFERFGMKEPVVIPGCLNPRPDNAPDVDKLCCDHSESESQVFIKQTIDYWLAGDFDKLHGPNHGQDAMDMVIPRNLTVKKVAQLYGPGEKVEVINVKSQGEDGPWNMKKWADYYESSDKQFIRNVISLEISTSELGRLVKRPKVVRDMDLADSVWPAELRAKGDFPKVQLYCLMSVENSFTDFHIDFGGSSVFYHILKGKKTFLFIPPKPKHLKKYEQWCLSPAQNQTFLPDQTKECIRVDLSAGDTMLIPSGWIHAVWTPEDSLVIGGNFLTRFHYGMQISIAEIEKNTKVPRKFRYPSFQRVLWFTAIHYLKTDPVPSSLVEKLNRGECYNREVPLYQESKNSGIITAGDPETYNARHYPQSELDGLPSLVGYLLRSALISIGKITDGITVDTKQRVTRSIPKGYGDPMEIVKRFAMWSAWKRGNEVIPHWAYQDAIPGDGVAGVGEKKLSAAAIKRLEREAAAQETAPGRQSMRKRAQAEAATVNGTKPTTPDLVSSVGLPLTTTAKKPQTKVASEKRARAATASGLRLGDIDGTSGVTKPVKTPKTSVLGPKRVACDECRKRRVRCKHKDMLEPDEPEVERNPAAGITTPKSEMPRDVAHTTQSLPNTKPPNQGSTNSDSQQTQPPITLGPPAVTLNPHQQLPTSTASTTPAPSGSSGKHRACEKCRKNRRRCIHDGNGNVDPIKAQEPPMPRAISASKRLRPPTIATVDTGRYFKKTKIETDIANSFGNTSESLKDAIRVRPTVPDPLRSFNISTQYAPQRQRLPSEGASRRALDMEQFPRMAMALPSTWGHPQRQNKALQQLPAIPAVSGDASERQLLREEAHRIDKVSGENVVQITNRNGTAAPSPTKEPRAIAPTSFPDDRPNTSTSTDLLDTVQLISTSPVASATNTASLVKSNPDNAINRPNNASPLKLNQNMTQSEPQQMAERSVNNSTPAQEKAPHGIRSEHEQTTSGRTKTERIRPDHGEIGTNGIEAERRGMGTSQVNSGHKTETGQIELEHREIGIHVGPTDGGMETGHASPERGKAETMQTRTEDTNPEARQVRYEHRTETRQAGPEEREAKTSNIPRHQEIEMDQTKPGPEGVEERETEIEHKDTELAGLHQVVPELANEQAKTNPTAANRIEQNNSQSNDGATDYAKRVERERDYSGRIDSELVDLRRAEVERSSSEKIDFELDSSIDDLSSPPDSPLSELDISSPEPEPESKLDPGTEMEPQTKLNPPVKEITLKSSTPPQEHRRRSKRETKEVQRFSAVSTVESHNKHRPNGREASRTPAPQGYKNLPPNLEFPSPGKTYARKSGRPVITPCKTAPLSRPGSIFAAGDDASLAVQGAGKGGGVFSEGENAAEDDEKVSEVDEESWRLAKEMEFGLRRKGLK</sequence>
<feature type="compositionally biased region" description="Polar residues" evidence="20">
    <location>
        <begin position="2429"/>
        <end position="2450"/>
    </location>
</feature>
<feature type="region of interest" description="Disordered" evidence="20">
    <location>
        <begin position="622"/>
        <end position="678"/>
    </location>
</feature>
<comment type="similarity">
    <text evidence="4">Belongs to the JHDM1 histone demethylase family.</text>
</comment>
<feature type="region of interest" description="Disordered" evidence="20">
    <location>
        <begin position="221"/>
        <end position="261"/>
    </location>
</feature>
<dbReference type="InterPro" id="IPR001138">
    <property type="entry name" value="Zn2Cys6_DnaBD"/>
</dbReference>
<feature type="region of interest" description="Disordered" evidence="20">
    <location>
        <begin position="2426"/>
        <end position="2627"/>
    </location>
</feature>
<dbReference type="Proteomes" id="UP000750711">
    <property type="component" value="Unassembled WGS sequence"/>
</dbReference>
<dbReference type="Pfam" id="PF17811">
    <property type="entry name" value="JHD"/>
    <property type="match status" value="1"/>
</dbReference>
<comment type="catalytic activity">
    <reaction evidence="18">
        <text>N(6),N(6)-dimethyl-L-lysyl(36)-[histone H3] + 2 2-oxoglutarate + 2 O2 = L-lysyl(36)-[histone H3] + 2 formaldehyde + 2 succinate + 2 CO2</text>
        <dbReference type="Rhea" id="RHEA:42032"/>
        <dbReference type="Rhea" id="RHEA-COMP:9785"/>
        <dbReference type="Rhea" id="RHEA-COMP:9787"/>
        <dbReference type="ChEBI" id="CHEBI:15379"/>
        <dbReference type="ChEBI" id="CHEBI:16526"/>
        <dbReference type="ChEBI" id="CHEBI:16810"/>
        <dbReference type="ChEBI" id="CHEBI:16842"/>
        <dbReference type="ChEBI" id="CHEBI:29969"/>
        <dbReference type="ChEBI" id="CHEBI:30031"/>
        <dbReference type="ChEBI" id="CHEBI:61976"/>
        <dbReference type="EC" id="1.14.11.27"/>
    </reaction>
</comment>
<dbReference type="InterPro" id="IPR041070">
    <property type="entry name" value="JHD"/>
</dbReference>
<feature type="region of interest" description="Disordered" evidence="20">
    <location>
        <begin position="2649"/>
        <end position="2674"/>
    </location>
</feature>
<dbReference type="SMART" id="SM00558">
    <property type="entry name" value="JmjC"/>
    <property type="match status" value="1"/>
</dbReference>
<keyword evidence="7" id="KW-0479">Metal-binding</keyword>
<evidence type="ECO:0000256" key="13">
    <source>
        <dbReference type="ARBA" id="ARBA00023004"/>
    </source>
</evidence>
<feature type="region of interest" description="Disordered" evidence="20">
    <location>
        <begin position="1885"/>
        <end position="1980"/>
    </location>
</feature>